<dbReference type="STRING" id="10181.G5AQI6"/>
<protein>
    <submittedName>
        <fullName evidence="3">Prefoldin subunit 6-like protein</fullName>
    </submittedName>
</protein>
<evidence type="ECO:0000313" key="3">
    <source>
        <dbReference type="EMBL" id="EHA99296.1"/>
    </source>
</evidence>
<keyword evidence="1" id="KW-0175">Coiled coil</keyword>
<accession>G5AQI6</accession>
<organism evidence="3 4">
    <name type="scientific">Heterocephalus glaber</name>
    <name type="common">Naked mole rat</name>
    <dbReference type="NCBI Taxonomy" id="10181"/>
    <lineage>
        <taxon>Eukaryota</taxon>
        <taxon>Metazoa</taxon>
        <taxon>Chordata</taxon>
        <taxon>Craniata</taxon>
        <taxon>Vertebrata</taxon>
        <taxon>Euteleostomi</taxon>
        <taxon>Mammalia</taxon>
        <taxon>Eutheria</taxon>
        <taxon>Euarchontoglires</taxon>
        <taxon>Glires</taxon>
        <taxon>Rodentia</taxon>
        <taxon>Hystricomorpha</taxon>
        <taxon>Bathyergidae</taxon>
        <taxon>Heterocephalus</taxon>
    </lineage>
</organism>
<feature type="compositionally biased region" description="Polar residues" evidence="2">
    <location>
        <begin position="1"/>
        <end position="12"/>
    </location>
</feature>
<dbReference type="PANTHER" id="PTHR34479">
    <property type="entry name" value="COILED-COIL DOMAIN-CONTAINING PROTEIN 30"/>
    <property type="match status" value="1"/>
</dbReference>
<proteinExistence type="predicted"/>
<reference evidence="3 4" key="1">
    <citation type="journal article" date="2011" name="Nature">
        <title>Genome sequencing reveals insights into physiology and longevity of the naked mole rat.</title>
        <authorList>
            <person name="Kim E.B."/>
            <person name="Fang X."/>
            <person name="Fushan A.A."/>
            <person name="Huang Z."/>
            <person name="Lobanov A.V."/>
            <person name="Han L."/>
            <person name="Marino S.M."/>
            <person name="Sun X."/>
            <person name="Turanov A.A."/>
            <person name="Yang P."/>
            <person name="Yim S.H."/>
            <person name="Zhao X."/>
            <person name="Kasaikina M.V."/>
            <person name="Stoletzki N."/>
            <person name="Peng C."/>
            <person name="Polak P."/>
            <person name="Xiong Z."/>
            <person name="Kiezun A."/>
            <person name="Zhu Y."/>
            <person name="Chen Y."/>
            <person name="Kryukov G.V."/>
            <person name="Zhang Q."/>
            <person name="Peshkin L."/>
            <person name="Yang L."/>
            <person name="Bronson R.T."/>
            <person name="Buffenstein R."/>
            <person name="Wang B."/>
            <person name="Han C."/>
            <person name="Li Q."/>
            <person name="Chen L."/>
            <person name="Zhao W."/>
            <person name="Sunyaev S.R."/>
            <person name="Park T.J."/>
            <person name="Zhang G."/>
            <person name="Wang J."/>
            <person name="Gladyshev V.N."/>
        </authorList>
    </citation>
    <scope>NUCLEOTIDE SEQUENCE [LARGE SCALE GENOMIC DNA]</scope>
</reference>
<feature type="region of interest" description="Disordered" evidence="2">
    <location>
        <begin position="1"/>
        <end position="25"/>
    </location>
</feature>
<evidence type="ECO:0000256" key="2">
    <source>
        <dbReference type="SAM" id="MobiDB-lite"/>
    </source>
</evidence>
<dbReference type="eggNOG" id="ENOG502SNA5">
    <property type="taxonomic scope" value="Eukaryota"/>
</dbReference>
<evidence type="ECO:0000313" key="4">
    <source>
        <dbReference type="Proteomes" id="UP000006813"/>
    </source>
</evidence>
<dbReference type="InterPro" id="IPR052825">
    <property type="entry name" value="CCD-Prefoldin_beta-like"/>
</dbReference>
<dbReference type="AlphaFoldDB" id="G5AQI6"/>
<name>G5AQI6_HETGA</name>
<sequence>MSSNLQKEFPQSHNEDLDKDTPSQNCLERNAEHITDRLGMAQEEIQRLTHKLQMKEKELSNLDSALEKAQLEIGKLKEKDEQTVLVSLLDTIDLQKAKEHNQRLDQEILALRSRVRSLDSEKKFLGEMVEKLKAGMSESPKNKQLGNHSPEKSVGAEQRVKVF</sequence>
<dbReference type="Proteomes" id="UP000006813">
    <property type="component" value="Unassembled WGS sequence"/>
</dbReference>
<dbReference type="EMBL" id="JH166497">
    <property type="protein sequence ID" value="EHA99296.1"/>
    <property type="molecule type" value="Genomic_DNA"/>
</dbReference>
<feature type="coiled-coil region" evidence="1">
    <location>
        <begin position="31"/>
        <end position="121"/>
    </location>
</feature>
<dbReference type="PANTHER" id="PTHR34479:SF1">
    <property type="entry name" value="COILED-COIL DOMAIN-CONTAINING PROTEIN 30"/>
    <property type="match status" value="1"/>
</dbReference>
<gene>
    <name evidence="3" type="ORF">GW7_04374</name>
</gene>
<dbReference type="InParanoid" id="G5AQI6"/>
<evidence type="ECO:0000256" key="1">
    <source>
        <dbReference type="SAM" id="Coils"/>
    </source>
</evidence>
<feature type="region of interest" description="Disordered" evidence="2">
    <location>
        <begin position="134"/>
        <end position="163"/>
    </location>
</feature>